<comment type="caution">
    <text evidence="3">The sequence shown here is derived from an EMBL/GenBank/DDBJ whole genome shotgun (WGS) entry which is preliminary data.</text>
</comment>
<protein>
    <submittedName>
        <fullName evidence="3">Alpha-beta hydrolase superfamily lysophospholipase</fullName>
    </submittedName>
</protein>
<evidence type="ECO:0000259" key="2">
    <source>
        <dbReference type="Pfam" id="PF12146"/>
    </source>
</evidence>
<evidence type="ECO:0000313" key="4">
    <source>
        <dbReference type="Proteomes" id="UP000293852"/>
    </source>
</evidence>
<dbReference type="InterPro" id="IPR029058">
    <property type="entry name" value="AB_hydrolase_fold"/>
</dbReference>
<keyword evidence="3" id="KW-0378">Hydrolase</keyword>
<dbReference type="Proteomes" id="UP000293852">
    <property type="component" value="Unassembled WGS sequence"/>
</dbReference>
<proteinExistence type="predicted"/>
<feature type="domain" description="Serine aminopeptidase S33" evidence="2">
    <location>
        <begin position="101"/>
        <end position="281"/>
    </location>
</feature>
<dbReference type="RefSeq" id="WP_130415814.1">
    <property type="nucleotide sequence ID" value="NZ_SGWX01000001.1"/>
</dbReference>
<evidence type="ECO:0000313" key="3">
    <source>
        <dbReference type="EMBL" id="RZS62400.1"/>
    </source>
</evidence>
<sequence length="352" mass="37276">MHSRSDDTGVEGPEATGDDTSPAWRPDLLGDGFERRTLHLPDGAQVTLVRLTPSLTDDDGAARRVAVLYVHGFVDYFFHPHLARALADPGALAGGDPAGVRGYAFYAVDLRGHGRSLAAHTAAGGDPNLVADIALHARDLDAAAAAIRAAGHERLVVLGHSTGGLIATLWAAARPGRADALVLNSPWFDLNEPWLLRGPGTRVIDAVARVAPRLPVGGLAEHYGRALHVVTGGEWDYDLAWKPHAGFPVRAGWFRSVRAAQGRVRRGVDVGVPTLVLASARSGPSRRAHDALLTTDSVLDVGHIRRAAQRIGSDVLFVPVEGGAHDLALSPRAGREEYLRAVTAWLAARAPA</sequence>
<dbReference type="SUPFAM" id="SSF53474">
    <property type="entry name" value="alpha/beta-Hydrolases"/>
    <property type="match status" value="1"/>
</dbReference>
<accession>A0A4V2EYB4</accession>
<dbReference type="PANTHER" id="PTHR11614">
    <property type="entry name" value="PHOSPHOLIPASE-RELATED"/>
    <property type="match status" value="1"/>
</dbReference>
<name>A0A4V2EYB4_9MICO</name>
<dbReference type="Gene3D" id="3.40.50.1820">
    <property type="entry name" value="alpha/beta hydrolase"/>
    <property type="match status" value="1"/>
</dbReference>
<organism evidence="3 4">
    <name type="scientific">Xylanimonas ulmi</name>
    <dbReference type="NCBI Taxonomy" id="228973"/>
    <lineage>
        <taxon>Bacteria</taxon>
        <taxon>Bacillati</taxon>
        <taxon>Actinomycetota</taxon>
        <taxon>Actinomycetes</taxon>
        <taxon>Micrococcales</taxon>
        <taxon>Promicromonosporaceae</taxon>
        <taxon>Xylanimonas</taxon>
    </lineage>
</organism>
<dbReference type="OrthoDB" id="9801217at2"/>
<keyword evidence="4" id="KW-1185">Reference proteome</keyword>
<dbReference type="EMBL" id="SGWX01000001">
    <property type="protein sequence ID" value="RZS62400.1"/>
    <property type="molecule type" value="Genomic_DNA"/>
</dbReference>
<reference evidence="3 4" key="1">
    <citation type="submission" date="2019-02" db="EMBL/GenBank/DDBJ databases">
        <title>Sequencing the genomes of 1000 actinobacteria strains.</title>
        <authorList>
            <person name="Klenk H.-P."/>
        </authorList>
    </citation>
    <scope>NUCLEOTIDE SEQUENCE [LARGE SCALE GENOMIC DNA]</scope>
    <source>
        <strain evidence="3 4">DSM 16932</strain>
    </source>
</reference>
<gene>
    <name evidence="3" type="ORF">EV386_2732</name>
</gene>
<dbReference type="InterPro" id="IPR051044">
    <property type="entry name" value="MAG_DAG_Lipase"/>
</dbReference>
<evidence type="ECO:0000256" key="1">
    <source>
        <dbReference type="SAM" id="MobiDB-lite"/>
    </source>
</evidence>
<dbReference type="AlphaFoldDB" id="A0A4V2EYB4"/>
<feature type="region of interest" description="Disordered" evidence="1">
    <location>
        <begin position="1"/>
        <end position="26"/>
    </location>
</feature>
<dbReference type="Pfam" id="PF12146">
    <property type="entry name" value="Hydrolase_4"/>
    <property type="match status" value="1"/>
</dbReference>
<dbReference type="GO" id="GO:0016787">
    <property type="term" value="F:hydrolase activity"/>
    <property type="evidence" value="ECO:0007669"/>
    <property type="project" value="UniProtKB-KW"/>
</dbReference>
<dbReference type="InterPro" id="IPR022742">
    <property type="entry name" value="Hydrolase_4"/>
</dbReference>